<evidence type="ECO:0000256" key="7">
    <source>
        <dbReference type="ARBA" id="ARBA00023212"/>
    </source>
</evidence>
<dbReference type="GO" id="GO:0060271">
    <property type="term" value="P:cilium assembly"/>
    <property type="evidence" value="ECO:0007669"/>
    <property type="project" value="TreeGrafter"/>
</dbReference>
<dbReference type="EMBL" id="CAJHNJ030000005">
    <property type="protein sequence ID" value="CAG9097814.1"/>
    <property type="molecule type" value="Genomic_DNA"/>
</dbReference>
<keyword evidence="3" id="KW-0963">Cytoplasm</keyword>
<evidence type="ECO:0000256" key="6">
    <source>
        <dbReference type="ARBA" id="ARBA00023054"/>
    </source>
</evidence>
<dbReference type="GO" id="GO:0005930">
    <property type="term" value="C:axoneme"/>
    <property type="evidence" value="ECO:0007669"/>
    <property type="project" value="TreeGrafter"/>
</dbReference>
<evidence type="ECO:0000256" key="5">
    <source>
        <dbReference type="ARBA" id="ARBA00022737"/>
    </source>
</evidence>
<evidence type="ECO:0000256" key="1">
    <source>
        <dbReference type="ARBA" id="ARBA00004138"/>
    </source>
</evidence>
<keyword evidence="7" id="KW-0206">Cytoskeleton</keyword>
<keyword evidence="10" id="KW-1185">Reference proteome</keyword>
<dbReference type="PANTHER" id="PTHR14885:SF1">
    <property type="entry name" value="CILIA- AND FLAGELLA-ASSOCIATED PROTEIN 43"/>
    <property type="match status" value="1"/>
</dbReference>
<protein>
    <submittedName>
        <fullName evidence="9">(diamondback moth) hypothetical protein</fullName>
    </submittedName>
</protein>
<evidence type="ECO:0000256" key="4">
    <source>
        <dbReference type="ARBA" id="ARBA00022574"/>
    </source>
</evidence>
<keyword evidence="6" id="KW-0175">Coiled coil</keyword>
<keyword evidence="5" id="KW-0677">Repeat</keyword>
<dbReference type="PANTHER" id="PTHR14885">
    <property type="entry name" value="CILIA- AND FLAGELLA-ASSOCIATED PROTEIN 43-RELATED"/>
    <property type="match status" value="1"/>
</dbReference>
<dbReference type="AlphaFoldDB" id="A0A8S4DFU2"/>
<keyword evidence="8" id="KW-0966">Cell projection</keyword>
<sequence length="587" mass="68276">MKEQDRVAAWIKRTCWDMMQTQRVKLYAMFTHYQVENFPVLPTQRELWPELALTQHLRGVEMELDADLLRPWLETSPSAEILTEELFIITSCCRALTELLRPWLETTPSAEILTQPPIDYNASQLTVTPSSQISKSRLTQSQSRINQSRLSIGSQIQVDADVASAEDSVEENKYVLSGSDAHKYVEIPPYMIPQTQAHSYLQMNELYDISKLNVQNLRLWFNKQFDELYAMKKREVSLVLERNDRLRFIVSELNKLSDLRGSFHHLAVEIRDPEWRQEEEPHKLIKVEPEECSIEPYISPSQIVIPEPESGPKDDFRERALIVMMDGVLETLWWDEIKKEIPKPLCMLDKDPETFNEDDLRLVFEYEAKVAFRNEERQKYRKMLHAEYAKLSAVLNEGIVKFNAKVKETWLMKLQVDACISQERLNLMRLRRTNLDRIEMAEKLETMRTSISDHEMALSLLTDQLHTIQAALEACRGAHDALLQKQRHLERSCRNQLADMAPVQRDQCLKYFKKRPKWVQRATMTPVVLYELATAVLVRKTMPSILLCLQYCPPISKSISHHITVAYCACLLLLLVPSPSEGWQSSC</sequence>
<dbReference type="Proteomes" id="UP000653454">
    <property type="component" value="Unassembled WGS sequence"/>
</dbReference>
<reference evidence="9" key="1">
    <citation type="submission" date="2020-11" db="EMBL/GenBank/DDBJ databases">
        <authorList>
            <person name="Whiteford S."/>
        </authorList>
    </citation>
    <scope>NUCLEOTIDE SEQUENCE</scope>
</reference>
<proteinExistence type="predicted"/>
<accession>A0A8S4DFU2</accession>
<comment type="subcellular location">
    <subcellularLocation>
        <location evidence="1">Cell projection</location>
        <location evidence="1">Cilium</location>
    </subcellularLocation>
    <subcellularLocation>
        <location evidence="2">Cytoplasm</location>
        <location evidence="2">Cytoskeleton</location>
    </subcellularLocation>
</comment>
<evidence type="ECO:0000256" key="3">
    <source>
        <dbReference type="ARBA" id="ARBA00022490"/>
    </source>
</evidence>
<evidence type="ECO:0000313" key="10">
    <source>
        <dbReference type="Proteomes" id="UP000653454"/>
    </source>
</evidence>
<organism evidence="9 10">
    <name type="scientific">Plutella xylostella</name>
    <name type="common">Diamondback moth</name>
    <name type="synonym">Plutella maculipennis</name>
    <dbReference type="NCBI Taxonomy" id="51655"/>
    <lineage>
        <taxon>Eukaryota</taxon>
        <taxon>Metazoa</taxon>
        <taxon>Ecdysozoa</taxon>
        <taxon>Arthropoda</taxon>
        <taxon>Hexapoda</taxon>
        <taxon>Insecta</taxon>
        <taxon>Pterygota</taxon>
        <taxon>Neoptera</taxon>
        <taxon>Endopterygota</taxon>
        <taxon>Lepidoptera</taxon>
        <taxon>Glossata</taxon>
        <taxon>Ditrysia</taxon>
        <taxon>Yponomeutoidea</taxon>
        <taxon>Plutellidae</taxon>
        <taxon>Plutella</taxon>
    </lineage>
</organism>
<gene>
    <name evidence="9" type="ORF">PLXY2_LOCUS2103</name>
</gene>
<evidence type="ECO:0000313" key="9">
    <source>
        <dbReference type="EMBL" id="CAG9097814.1"/>
    </source>
</evidence>
<comment type="caution">
    <text evidence="9">The sequence shown here is derived from an EMBL/GenBank/DDBJ whole genome shotgun (WGS) entry which is preliminary data.</text>
</comment>
<evidence type="ECO:0000256" key="2">
    <source>
        <dbReference type="ARBA" id="ARBA00004245"/>
    </source>
</evidence>
<name>A0A8S4DFU2_PLUXY</name>
<evidence type="ECO:0000256" key="8">
    <source>
        <dbReference type="ARBA" id="ARBA00023273"/>
    </source>
</evidence>
<dbReference type="Pfam" id="PF25828">
    <property type="entry name" value="CC_Cfap43"/>
    <property type="match status" value="1"/>
</dbReference>
<keyword evidence="4" id="KW-0853">WD repeat</keyword>